<feature type="region of interest" description="Disordered" evidence="1">
    <location>
        <begin position="749"/>
        <end position="779"/>
    </location>
</feature>
<feature type="region of interest" description="Disordered" evidence="1">
    <location>
        <begin position="98"/>
        <end position="158"/>
    </location>
</feature>
<feature type="compositionally biased region" description="Low complexity" evidence="1">
    <location>
        <begin position="104"/>
        <end position="117"/>
    </location>
</feature>
<reference evidence="2" key="1">
    <citation type="submission" date="2016-01" db="EMBL/GenBank/DDBJ databases">
        <title>Reference transcriptome for the parasite Schistocephalus solidus: insights into the molecular evolution of parasitism.</title>
        <authorList>
            <person name="Hebert F.O."/>
            <person name="Grambauer S."/>
            <person name="Barber I."/>
            <person name="Landry C.R."/>
            <person name="Aubin-Horth N."/>
        </authorList>
    </citation>
    <scope>NUCLEOTIDE SEQUENCE</scope>
</reference>
<feature type="region of interest" description="Disordered" evidence="1">
    <location>
        <begin position="809"/>
        <end position="862"/>
    </location>
</feature>
<feature type="compositionally biased region" description="Low complexity" evidence="1">
    <location>
        <begin position="1312"/>
        <end position="1331"/>
    </location>
</feature>
<feature type="compositionally biased region" description="Polar residues" evidence="1">
    <location>
        <begin position="355"/>
        <end position="368"/>
    </location>
</feature>
<feature type="region of interest" description="Disordered" evidence="1">
    <location>
        <begin position="343"/>
        <end position="404"/>
    </location>
</feature>
<dbReference type="EMBL" id="GEEE01005418">
    <property type="protein sequence ID" value="JAP57807.1"/>
    <property type="molecule type" value="Transcribed_RNA"/>
</dbReference>
<feature type="compositionally biased region" description="Polar residues" evidence="1">
    <location>
        <begin position="130"/>
        <end position="142"/>
    </location>
</feature>
<proteinExistence type="predicted"/>
<feature type="compositionally biased region" description="Polar residues" evidence="1">
    <location>
        <begin position="762"/>
        <end position="774"/>
    </location>
</feature>
<organism evidence="2">
    <name type="scientific">Schistocephalus solidus</name>
    <name type="common">Tapeworm</name>
    <dbReference type="NCBI Taxonomy" id="70667"/>
    <lineage>
        <taxon>Eukaryota</taxon>
        <taxon>Metazoa</taxon>
        <taxon>Spiralia</taxon>
        <taxon>Lophotrochozoa</taxon>
        <taxon>Platyhelminthes</taxon>
        <taxon>Cestoda</taxon>
        <taxon>Eucestoda</taxon>
        <taxon>Diphyllobothriidea</taxon>
        <taxon>Diphyllobothriidae</taxon>
        <taxon>Schistocephalus</taxon>
    </lineage>
</organism>
<feature type="region of interest" description="Disordered" evidence="1">
    <location>
        <begin position="907"/>
        <end position="983"/>
    </location>
</feature>
<feature type="compositionally biased region" description="Low complexity" evidence="1">
    <location>
        <begin position="144"/>
        <end position="158"/>
    </location>
</feature>
<gene>
    <name evidence="2" type="ORF">TR128117</name>
</gene>
<feature type="region of interest" description="Disordered" evidence="1">
    <location>
        <begin position="1300"/>
        <end position="1331"/>
    </location>
</feature>
<feature type="compositionally biased region" description="Polar residues" evidence="1">
    <location>
        <begin position="940"/>
        <end position="956"/>
    </location>
</feature>
<protein>
    <submittedName>
        <fullName evidence="2">Uncharacterized protein</fullName>
    </submittedName>
</protein>
<evidence type="ECO:0000313" key="2">
    <source>
        <dbReference type="EMBL" id="JAP57807.1"/>
    </source>
</evidence>
<feature type="compositionally biased region" description="Basic and acidic residues" evidence="1">
    <location>
        <begin position="343"/>
        <end position="354"/>
    </location>
</feature>
<name>A0A0X3Q694_SCHSO</name>
<feature type="compositionally biased region" description="Low complexity" evidence="1">
    <location>
        <begin position="907"/>
        <end position="916"/>
    </location>
</feature>
<sequence length="1392" mass="151320">MAAPLVTTMYPQSRQLACSDVFLSREDEDSDMEVVNPRQVLLTAQEDPIVTHDSLVARMTAAGVQWIPPDQKTKKMARVRWSTPQVDRDSMAFVSSVRTNANGSPPATSTATSSLASDETFKEPDPTGIRVTTSKPKSNAQLNGVPSSTPSSTGATPVAGAETKLRDLETQLQQEQAIRRQQNDYIRQLQKYYDNLLAKHALAEVTIDQLRFVSKVGNSSENDPISRRSGSRSTLSDAILTGSDALHPRPLDNYFKTPTASDSVRRQQHVKSSSVSLLSPCSFPVAPSHVQAGLRRSGLRIDSESLDAAARQDISPRKFMLAPRRPQLLSASTDQLLCQQHLSSEDKRPGRSTDLHFTSANGTASGFESSAGEVPNAQWDTSSSRRRDATTSQPSTPDSEAANAGAASLLSQLRFALALIDEKLTDFEWQPQPCGADRRHLLDVLTEELEELQKTYRSAQFLWASGSGFDNDRQVQNQMCSLASRLSATAAAAATAENAVNRRLSFDSSSPECGIGTTGAKERPSDLSSTHESQPASSDSAVYSQHNSSTSPELNDTSQSRLDIPNAREAAELHFIRLMSRYNEVKTRAWDATIMKELESLMQRLLQLSDRYSIQSSVISSPKDLRAMFQLDQESNRLSKQLGNTRSGERTVFVNKNHIVFDRTSTAADTSLSNKVRLAKNTKATATALTPDSGLPTPPASCLSQTEFFGSPTLSPGVKAQHQRQASVGRRLPPDAFWNVRTTASGARLSDGDICPTDSGVGATSDTGYRSRPSSARLRNGDVTNFHEFNSLRSRPTDTDKGITSCSELQALSDSHRTSQPDASEDGLRYGSGSLHYRSKSTTEQTAHGRDLRATASLHRSPSHDMLIRDTISLEEDIRRLRQSVARLNGLNSVTSLDSTGLLCSARSSASKNSGSDTASPRPTCDSGSEPWHKKGVPASNRQMYSTSKFASQPSAYQHPLKNLKLRAPSNSSSEDEPRRRQTVKILPRRLRPISSPDFSDNEMAGMQVVGVGILPRPYDSSSLPNGSGCVLRSYQKNASASSRKCRPSRRDHSVDGVISTSRLGSVATANFRCSVLPLGREKPSRNPPTCKESAGLLADPPWGGSMPSLAATVPKRSFCGLGAPRTAGPTSTRKYNDVRRSQSSFRCRDDGARSAASDIADGCGALPCNSCGGSGYLRYCANCEADQPAPAASTSQCIEHSKSDQSSPPLRVFYNLAQPCMPVMMSSVRLPVRHYETWTERVYDVQEFDVTPQPLPPLCKPDCPINKPRGACRLVNRCCRLSHQPTCLETSSLRPLRMTASHSHPDSALRTHNFSSTSSPSHDSDNSQQPIMLPTSRIQVKSCLEPGTCSHSAFGTAKSDTRMAHRLQTGLSAVPTTVAAATRKKCFCDLE</sequence>
<feature type="compositionally biased region" description="Polar residues" evidence="1">
    <location>
        <begin position="526"/>
        <end position="561"/>
    </location>
</feature>
<accession>A0A0X3Q694</accession>
<feature type="region of interest" description="Disordered" evidence="1">
    <location>
        <begin position="507"/>
        <end position="561"/>
    </location>
</feature>
<evidence type="ECO:0000256" key="1">
    <source>
        <dbReference type="SAM" id="MobiDB-lite"/>
    </source>
</evidence>